<gene>
    <name evidence="1" type="ORF">ACFSCV_15115</name>
</gene>
<dbReference type="RefSeq" id="WP_378800397.1">
    <property type="nucleotide sequence ID" value="NZ_JBHUER010000010.1"/>
</dbReference>
<organism evidence="1 2">
    <name type="scientific">Methylopila henanensis</name>
    <dbReference type="NCBI Taxonomy" id="873516"/>
    <lineage>
        <taxon>Bacteria</taxon>
        <taxon>Pseudomonadati</taxon>
        <taxon>Pseudomonadota</taxon>
        <taxon>Alphaproteobacteria</taxon>
        <taxon>Hyphomicrobiales</taxon>
        <taxon>Methylopilaceae</taxon>
        <taxon>Methylopila</taxon>
    </lineage>
</organism>
<evidence type="ECO:0000313" key="1">
    <source>
        <dbReference type="EMBL" id="MFD1704336.1"/>
    </source>
</evidence>
<reference evidence="2" key="1">
    <citation type="journal article" date="2019" name="Int. J. Syst. Evol. Microbiol.">
        <title>The Global Catalogue of Microorganisms (GCM) 10K type strain sequencing project: providing services to taxonomists for standard genome sequencing and annotation.</title>
        <authorList>
            <consortium name="The Broad Institute Genomics Platform"/>
            <consortium name="The Broad Institute Genome Sequencing Center for Infectious Disease"/>
            <person name="Wu L."/>
            <person name="Ma J."/>
        </authorList>
    </citation>
    <scope>NUCLEOTIDE SEQUENCE [LARGE SCALE GENOMIC DNA]</scope>
    <source>
        <strain evidence="2">KCTC 23707</strain>
    </source>
</reference>
<evidence type="ECO:0000313" key="2">
    <source>
        <dbReference type="Proteomes" id="UP001597308"/>
    </source>
</evidence>
<dbReference type="EMBL" id="JBHUER010000010">
    <property type="protein sequence ID" value="MFD1704336.1"/>
    <property type="molecule type" value="Genomic_DNA"/>
</dbReference>
<comment type="caution">
    <text evidence="1">The sequence shown here is derived from an EMBL/GenBank/DDBJ whole genome shotgun (WGS) entry which is preliminary data.</text>
</comment>
<sequence>MIVLEPLTPRAPTETVRGDDGAPKREIWSLPAEEPTLEAFLRDVFENHWRGIRFGPLIEGAAYEWKCPAAPEKIGLTDGYLTVMFGSGGHFHLCIGENRGSERFPVSAELTKRRKPSKAQLFRGYGADGKPVTWGFEMWNGAGEPMISIFFPNPFIEDDDSLAGTPDFSRLATWRAIAKRWLGRPAEAIDEQGRGFRHG</sequence>
<name>A0ABW4KCB4_9HYPH</name>
<proteinExistence type="predicted"/>
<evidence type="ECO:0008006" key="3">
    <source>
        <dbReference type="Google" id="ProtNLM"/>
    </source>
</evidence>
<dbReference type="Proteomes" id="UP001597308">
    <property type="component" value="Unassembled WGS sequence"/>
</dbReference>
<protein>
    <recommendedName>
        <fullName evidence="3">SMI1/KNR4 family protein</fullName>
    </recommendedName>
</protein>
<dbReference type="Pfam" id="PF24724">
    <property type="entry name" value="DUF7676"/>
    <property type="match status" value="1"/>
</dbReference>
<accession>A0ABW4KCB4</accession>
<keyword evidence="2" id="KW-1185">Reference proteome</keyword>
<dbReference type="InterPro" id="IPR056093">
    <property type="entry name" value="DUF7676"/>
</dbReference>